<sequence length="149" mass="16383">MIRVFGSLSLAALAASHPASAAHEKGRESAFRPGVSVELLHRQPIGDVYFTDWFARLESAQGAWRDVYFETSDKFVNKGIIRLNCEEAEADIDIALYGSGDYGAAADLREVRVPYADRRAWADGGYVALAGETPPFKFYRAALARYCAS</sequence>
<keyword evidence="3" id="KW-1185">Reference proteome</keyword>
<feature type="signal peptide" evidence="1">
    <location>
        <begin position="1"/>
        <end position="21"/>
    </location>
</feature>
<evidence type="ECO:0000256" key="1">
    <source>
        <dbReference type="SAM" id="SignalP"/>
    </source>
</evidence>
<feature type="chain" id="PRO_5010553446" evidence="1">
    <location>
        <begin position="22"/>
        <end position="149"/>
    </location>
</feature>
<gene>
    <name evidence="2" type="ORF">SAMN06295937_100945</name>
</gene>
<evidence type="ECO:0000313" key="3">
    <source>
        <dbReference type="Proteomes" id="UP000190044"/>
    </source>
</evidence>
<dbReference type="OrthoDB" id="7448361at2"/>
<accession>A0A1T5C8W3</accession>
<dbReference type="RefSeq" id="WP_079638371.1">
    <property type="nucleotide sequence ID" value="NZ_FUYP01000009.1"/>
</dbReference>
<dbReference type="EMBL" id="FUYP01000009">
    <property type="protein sequence ID" value="SKB55864.1"/>
    <property type="molecule type" value="Genomic_DNA"/>
</dbReference>
<dbReference type="Proteomes" id="UP000190044">
    <property type="component" value="Unassembled WGS sequence"/>
</dbReference>
<organism evidence="2 3">
    <name type="scientific">Sphingopyxis flava</name>
    <dbReference type="NCBI Taxonomy" id="1507287"/>
    <lineage>
        <taxon>Bacteria</taxon>
        <taxon>Pseudomonadati</taxon>
        <taxon>Pseudomonadota</taxon>
        <taxon>Alphaproteobacteria</taxon>
        <taxon>Sphingomonadales</taxon>
        <taxon>Sphingomonadaceae</taxon>
        <taxon>Sphingopyxis</taxon>
    </lineage>
</organism>
<keyword evidence="1" id="KW-0732">Signal</keyword>
<name>A0A1T5C8W3_9SPHN</name>
<evidence type="ECO:0000313" key="2">
    <source>
        <dbReference type="EMBL" id="SKB55864.1"/>
    </source>
</evidence>
<proteinExistence type="predicted"/>
<protein>
    <submittedName>
        <fullName evidence="2">Uncharacterized protein</fullName>
    </submittedName>
</protein>
<dbReference type="AlphaFoldDB" id="A0A1T5C8W3"/>
<reference evidence="3" key="1">
    <citation type="submission" date="2017-02" db="EMBL/GenBank/DDBJ databases">
        <authorList>
            <person name="Varghese N."/>
            <person name="Submissions S."/>
        </authorList>
    </citation>
    <scope>NUCLEOTIDE SEQUENCE [LARGE SCALE GENOMIC DNA]</scope>
    <source>
        <strain evidence="3">R11H</strain>
    </source>
</reference>